<organism evidence="1 2">
    <name type="scientific">Coxiella burnetii (strain Dugway 5J108-111)</name>
    <dbReference type="NCBI Taxonomy" id="434922"/>
    <lineage>
        <taxon>Bacteria</taxon>
        <taxon>Pseudomonadati</taxon>
        <taxon>Pseudomonadota</taxon>
        <taxon>Gammaproteobacteria</taxon>
        <taxon>Legionellales</taxon>
        <taxon>Coxiellaceae</taxon>
        <taxon>Coxiella</taxon>
    </lineage>
</organism>
<dbReference type="EMBL" id="CP000735">
    <property type="protein sequence ID" value="ABS78555.1"/>
    <property type="molecule type" value="Genomic_DNA"/>
</dbReference>
<gene>
    <name evidence="1" type="ordered locus">CBUD_A0051</name>
</gene>
<protein>
    <submittedName>
        <fullName evidence="1">Uncharacterized protein</fullName>
    </submittedName>
</protein>
<accession>A9KH80</accession>
<reference evidence="1 2" key="1">
    <citation type="journal article" date="2009" name="Infect. Immun.">
        <title>Comparative genomics reveal extensive transposon-mediated genomic plasticity and diversity among potential effector proteins within the genus Coxiella.</title>
        <authorList>
            <person name="Beare P.A."/>
            <person name="Unsworth N."/>
            <person name="Andoh M."/>
            <person name="Voth D.E."/>
            <person name="Omsland A."/>
            <person name="Gilk S.D."/>
            <person name="Williams K.P."/>
            <person name="Sobral B.W."/>
            <person name="Kupko J.J.III."/>
            <person name="Porcella S.F."/>
            <person name="Samuel J.E."/>
            <person name="Heinzen R.A."/>
        </authorList>
    </citation>
    <scope>NUCLEOTIDE SEQUENCE [LARGE SCALE GENOMIC DNA]</scope>
    <source>
        <strain evidence="1 2">Dugway 5J108-111</strain>
        <plasmid evidence="2">pQpDG</plasmid>
    </source>
</reference>
<proteinExistence type="predicted"/>
<dbReference type="KEGG" id="cbd:CBUD_A0051"/>
<geneLocation type="plasmid" evidence="1 2">
    <name>pQpDG</name>
</geneLocation>
<dbReference type="HOGENOM" id="CLU_178338_0_0_6"/>
<dbReference type="AlphaFoldDB" id="A9KH80"/>
<dbReference type="RefSeq" id="WP_011996339.1">
    <property type="nucleotide sequence ID" value="NC_009726.1"/>
</dbReference>
<sequence>MKNLKIIGKNPFCLQCAYGLTEKAKEQLQGDSPRQAAERFSREEKEFEFDKCAYWYAYIKGYDKTAQWLKDQDPHIEDGKKEILRRILDSAVRSGDFETVDNA</sequence>
<dbReference type="Proteomes" id="UP000008555">
    <property type="component" value="Plasmid pQpDG"/>
</dbReference>
<name>A9KH80_COXBN</name>
<evidence type="ECO:0000313" key="1">
    <source>
        <dbReference type="EMBL" id="ABS78555.1"/>
    </source>
</evidence>
<evidence type="ECO:0000313" key="2">
    <source>
        <dbReference type="Proteomes" id="UP000008555"/>
    </source>
</evidence>
<keyword evidence="1" id="KW-0614">Plasmid</keyword>